<sequence length="529" mass="58613">MNKILKMSAFALLSISLTACSEAAVKNASLDDVNKKDLPPIHEDYSSNWWKDQPNGNADTNTDWDGEGWILSSNEVSNGVAIADIKTGNVVKYFQSSGTPHHVHLNKEQTWAFATQRYGTSVLAINMETLESHNIDFPGFEDAPAPQHMTMSMDGKYAFTSLNGVGAVGMIDANTAELVKVFKDVGKKPRDLNVTPDGKKLFVSLQAESFITVIDIETGDMRYLERTETDYGKGTGSGLDMSNDGKLVAVSNTADNEVALYDAETEKLLKKFGDIPKPVNVSFMGDTYDLVTGNRNDGSISIIDADKLKFVKTIKTGPGTNIPYLGPDGHWYTSQNGAGYLTVMDPEDNYKIVRKIWGVQNIHWLAWSPDGSMMFGSNWGDKTLTKIDLTKKKDFRQTIPVGLNPNGIALKTNVPKDQLVKYQKEINAEEANRIKKASTLVFPEARNINEEAFLGTCLQCHDIGRIMRNNSKGPEAWTSVVDRMKGNGAKMTDEQRQQIIDYLASDEHKSLSIQTELEMELAEQNKDKE</sequence>
<dbReference type="InterPro" id="IPR051200">
    <property type="entry name" value="Host-pathogen_enzymatic-act"/>
</dbReference>
<comment type="caution">
    <text evidence="2">The sequence shown here is derived from an EMBL/GenBank/DDBJ whole genome shotgun (WGS) entry which is preliminary data.</text>
</comment>
<dbReference type="GO" id="GO:0020037">
    <property type="term" value="F:heme binding"/>
    <property type="evidence" value="ECO:0007669"/>
    <property type="project" value="InterPro"/>
</dbReference>
<dbReference type="Gene3D" id="1.10.760.10">
    <property type="entry name" value="Cytochrome c-like domain"/>
    <property type="match status" value="1"/>
</dbReference>
<dbReference type="RefSeq" id="WP_167833959.1">
    <property type="nucleotide sequence ID" value="NZ_JAAVUM010000017.1"/>
</dbReference>
<accession>A0A846TPF1</accession>
<proteinExistence type="predicted"/>
<dbReference type="InterPro" id="IPR036909">
    <property type="entry name" value="Cyt_c-like_dom_sf"/>
</dbReference>
<dbReference type="Gene3D" id="2.130.10.10">
    <property type="entry name" value="YVTN repeat-like/Quinoprotein amine dehydrogenase"/>
    <property type="match status" value="2"/>
</dbReference>
<dbReference type="PANTHER" id="PTHR47197:SF3">
    <property type="entry name" value="DIHYDRO-HEME D1 DEHYDROGENASE"/>
    <property type="match status" value="1"/>
</dbReference>
<dbReference type="SUPFAM" id="SSF50969">
    <property type="entry name" value="YVTN repeat-like/Quinoprotein amine dehydrogenase"/>
    <property type="match status" value="1"/>
</dbReference>
<dbReference type="InterPro" id="IPR011044">
    <property type="entry name" value="Quino_amine_DH_bsu"/>
</dbReference>
<dbReference type="GO" id="GO:0009055">
    <property type="term" value="F:electron transfer activity"/>
    <property type="evidence" value="ECO:0007669"/>
    <property type="project" value="InterPro"/>
</dbReference>
<dbReference type="AlphaFoldDB" id="A0A846TPF1"/>
<dbReference type="EMBL" id="JAAVUM010000017">
    <property type="protein sequence ID" value="NKE07572.1"/>
    <property type="molecule type" value="Genomic_DNA"/>
</dbReference>
<reference evidence="2 3" key="1">
    <citation type="submission" date="2020-03" db="EMBL/GenBank/DDBJ databases">
        <authorList>
            <person name="Sun Q."/>
        </authorList>
    </citation>
    <scope>NUCLEOTIDE SEQUENCE [LARGE SCALE GENOMIC DNA]</scope>
    <source>
        <strain evidence="2 3">KACC 21451</strain>
    </source>
</reference>
<gene>
    <name evidence="2" type="ORF">GWK17_19160</name>
</gene>
<dbReference type="Proteomes" id="UP000587942">
    <property type="component" value="Unassembled WGS sequence"/>
</dbReference>
<feature type="signal peptide" evidence="1">
    <location>
        <begin position="1"/>
        <end position="23"/>
    </location>
</feature>
<evidence type="ECO:0000313" key="3">
    <source>
        <dbReference type="Proteomes" id="UP000587942"/>
    </source>
</evidence>
<dbReference type="PROSITE" id="PS51257">
    <property type="entry name" value="PROKAR_LIPOPROTEIN"/>
    <property type="match status" value="1"/>
</dbReference>
<evidence type="ECO:0000256" key="1">
    <source>
        <dbReference type="SAM" id="SignalP"/>
    </source>
</evidence>
<keyword evidence="1" id="KW-0732">Signal</keyword>
<organism evidence="2 3">
    <name type="scientific">Mesobacillus selenatarsenatis</name>
    <dbReference type="NCBI Taxonomy" id="388741"/>
    <lineage>
        <taxon>Bacteria</taxon>
        <taxon>Bacillati</taxon>
        <taxon>Bacillota</taxon>
        <taxon>Bacilli</taxon>
        <taxon>Bacillales</taxon>
        <taxon>Bacillaceae</taxon>
        <taxon>Mesobacillus</taxon>
    </lineage>
</organism>
<dbReference type="InterPro" id="IPR015943">
    <property type="entry name" value="WD40/YVTN_repeat-like_dom_sf"/>
</dbReference>
<dbReference type="Pfam" id="PF10282">
    <property type="entry name" value="Lactonase"/>
    <property type="match status" value="1"/>
</dbReference>
<dbReference type="InterPro" id="IPR019405">
    <property type="entry name" value="Lactonase_7-beta_prop"/>
</dbReference>
<protein>
    <submittedName>
        <fullName evidence="2">Beta-propeller fold lactonase family protein</fullName>
    </submittedName>
</protein>
<feature type="chain" id="PRO_5032874689" evidence="1">
    <location>
        <begin position="24"/>
        <end position="529"/>
    </location>
</feature>
<dbReference type="PANTHER" id="PTHR47197">
    <property type="entry name" value="PROTEIN NIRF"/>
    <property type="match status" value="1"/>
</dbReference>
<name>A0A846TPF1_9BACI</name>
<dbReference type="SUPFAM" id="SSF46626">
    <property type="entry name" value="Cytochrome c"/>
    <property type="match status" value="1"/>
</dbReference>
<evidence type="ECO:0000313" key="2">
    <source>
        <dbReference type="EMBL" id="NKE07572.1"/>
    </source>
</evidence>